<accession>A0ABR0V4I4</accession>
<sequence>MVSFVSFYVFRINSSRVFHPFLSLSTTASAVTFSRLLQSQLPLAVAQASSLLKMAKQPQSFFLEEWLRSIIIPKSNKNGLVHSSSSSAQAIIQAWADLRGSLQHQSFHAHHLQALKTLVSSQAALHVADPQAKLLLSILSSQSLSLPKESYPLFLRLLYIWVRKSRQTSLVVDSAVNILLSLFSRQSHSDNSSHFFSEGILLLGALSFLTSASEKSKTICLELLCKLLEEEFRRILDILLSIWGQEGGPYGISQGLMLLHLIEWVASNSLNLRSLDKIDIVRELLENVEPTHSSFAVVMAAAGVLRAINRSGSSGFMHLKNSAEERIEIVARNLVSRTKGADSNGNQHGFNPLLHFIALALSRSGSVSYRPSLLVSLALSLLTEVFPLQRIYNKVLKFPEENWVAVLDEIKDHLSSFIFKEAGAITGVFCNQYASANEDSRSTVENLVWDYCREVYSWHRQARVILLGRADNLIMEIEKIAESAFLMVVVFALGVTKHRLDSSINRETQLQISVRILVSFSCMEYFRRMRLPEYMDTIRAVIVSVQENESACVTYIESMPPYDDLINNHGSSNLPKLKYLWSADEVQTARIIFYMRVIPTCVDRLPASVFKKVVAPTMFLYMAHPNGKVARYTHSVFVAFISSGKDPTDDERVLLKEQLVFYYLQRSLEGYPGITPFEGMASGVAALVRHLPAGSPAIFCCIHSLVEKATSLCSTISSHDNDLWKNWEGELESSKKVLDLLLRLLTLVDIQVLPTLMKSLAELIVQLPINGQNMLLNQLYQQIADSDDVIRKPALVSWVQSLSYLCSHDIVVDTRKLLFSGVCMKMDKRKLLLHVGCTEAVGVDI</sequence>
<reference evidence="1 2" key="1">
    <citation type="journal article" date="2021" name="Comput. Struct. Biotechnol. J.">
        <title>De novo genome assembly of the potent medicinal plant Rehmannia glutinosa using nanopore technology.</title>
        <authorList>
            <person name="Ma L."/>
            <person name="Dong C."/>
            <person name="Song C."/>
            <person name="Wang X."/>
            <person name="Zheng X."/>
            <person name="Niu Y."/>
            <person name="Chen S."/>
            <person name="Feng W."/>
        </authorList>
    </citation>
    <scope>NUCLEOTIDE SEQUENCE [LARGE SCALE GENOMIC DNA]</scope>
    <source>
        <strain evidence="1">DH-2019</strain>
    </source>
</reference>
<dbReference type="Proteomes" id="UP001318860">
    <property type="component" value="Unassembled WGS sequence"/>
</dbReference>
<proteinExistence type="predicted"/>
<dbReference type="PANTHER" id="PTHR36337">
    <property type="entry name" value="OBSCURIN-LIKE PROTEIN"/>
    <property type="match status" value="1"/>
</dbReference>
<organism evidence="1 2">
    <name type="scientific">Rehmannia glutinosa</name>
    <name type="common">Chinese foxglove</name>
    <dbReference type="NCBI Taxonomy" id="99300"/>
    <lineage>
        <taxon>Eukaryota</taxon>
        <taxon>Viridiplantae</taxon>
        <taxon>Streptophyta</taxon>
        <taxon>Embryophyta</taxon>
        <taxon>Tracheophyta</taxon>
        <taxon>Spermatophyta</taxon>
        <taxon>Magnoliopsida</taxon>
        <taxon>eudicotyledons</taxon>
        <taxon>Gunneridae</taxon>
        <taxon>Pentapetalae</taxon>
        <taxon>asterids</taxon>
        <taxon>lamiids</taxon>
        <taxon>Lamiales</taxon>
        <taxon>Orobanchaceae</taxon>
        <taxon>Rehmannieae</taxon>
        <taxon>Rehmannia</taxon>
    </lineage>
</organism>
<protein>
    <submittedName>
        <fullName evidence="1">Uncharacterized protein</fullName>
    </submittedName>
</protein>
<dbReference type="InterPro" id="IPR016024">
    <property type="entry name" value="ARM-type_fold"/>
</dbReference>
<evidence type="ECO:0000313" key="2">
    <source>
        <dbReference type="Proteomes" id="UP001318860"/>
    </source>
</evidence>
<gene>
    <name evidence="1" type="ORF">DH2020_036112</name>
</gene>
<evidence type="ECO:0000313" key="1">
    <source>
        <dbReference type="EMBL" id="KAK6130133.1"/>
    </source>
</evidence>
<comment type="caution">
    <text evidence="1">The sequence shown here is derived from an EMBL/GenBank/DDBJ whole genome shotgun (WGS) entry which is preliminary data.</text>
</comment>
<dbReference type="SUPFAM" id="SSF48371">
    <property type="entry name" value="ARM repeat"/>
    <property type="match status" value="1"/>
</dbReference>
<keyword evidence="2" id="KW-1185">Reference proteome</keyword>
<name>A0ABR0V4I4_REHGL</name>
<dbReference type="EMBL" id="JABTTQ020001595">
    <property type="protein sequence ID" value="KAK6130133.1"/>
    <property type="molecule type" value="Genomic_DNA"/>
</dbReference>
<dbReference type="PANTHER" id="PTHR36337:SF1">
    <property type="entry name" value="OBSCURIN-LIKE PROTEIN"/>
    <property type="match status" value="1"/>
</dbReference>